<evidence type="ECO:0000313" key="3">
    <source>
        <dbReference type="EMBL" id="KAJ5089492.1"/>
    </source>
</evidence>
<dbReference type="AlphaFoldDB" id="A0A9W9K294"/>
<sequence>MLVPKLSGVHRFACLALYRALLRQCSPSTRTPPWLNQTKSLVKQRFRKYKGLESPTQIASSLKAGYQVRASRNDLAYRTFTNEGSYSEKTLDLLDSASKGNKKDADQIIATLEQTRCAREKQAEQQKKLRGIKSPRPLSIKQQRKEETTRFEEATRRRHPDTSPILSRPHPVKGIRKVPSLVSARGMPFLRIKKPQPKNLSGVLRNKLEKRWKRILRRDRLSEDLLFAQDEDAWDRLTRFKEPCTWCEDVQASLDEVNQQIRESDDKTMALAQDLWDVVLKERALAEKEAKQRQLAAESLAGQD</sequence>
<dbReference type="Pfam" id="PF05347">
    <property type="entry name" value="Complex1_LYR"/>
    <property type="match status" value="1"/>
</dbReference>
<gene>
    <name evidence="3" type="ORF">N7532_008176</name>
</gene>
<dbReference type="Proteomes" id="UP001149074">
    <property type="component" value="Unassembled WGS sequence"/>
</dbReference>
<accession>A0A9W9K294</accession>
<protein>
    <recommendedName>
        <fullName evidence="2">Complex 1 LYR protein domain-containing protein</fullName>
    </recommendedName>
</protein>
<comment type="caution">
    <text evidence="3">The sequence shown here is derived from an EMBL/GenBank/DDBJ whole genome shotgun (WGS) entry which is preliminary data.</text>
</comment>
<dbReference type="EMBL" id="JAPQKI010000009">
    <property type="protein sequence ID" value="KAJ5089492.1"/>
    <property type="molecule type" value="Genomic_DNA"/>
</dbReference>
<reference evidence="3" key="2">
    <citation type="journal article" date="2023" name="IMA Fungus">
        <title>Comparative genomic study of the Penicillium genus elucidates a diverse pangenome and 15 lateral gene transfer events.</title>
        <authorList>
            <person name="Petersen C."/>
            <person name="Sorensen T."/>
            <person name="Nielsen M.R."/>
            <person name="Sondergaard T.E."/>
            <person name="Sorensen J.L."/>
            <person name="Fitzpatrick D.A."/>
            <person name="Frisvad J.C."/>
            <person name="Nielsen K.L."/>
        </authorList>
    </citation>
    <scope>NUCLEOTIDE SEQUENCE</scope>
    <source>
        <strain evidence="3">IBT 30761</strain>
    </source>
</reference>
<reference evidence="3" key="1">
    <citation type="submission" date="2022-11" db="EMBL/GenBank/DDBJ databases">
        <authorList>
            <person name="Petersen C."/>
        </authorList>
    </citation>
    <scope>NUCLEOTIDE SEQUENCE</scope>
    <source>
        <strain evidence="3">IBT 30761</strain>
    </source>
</reference>
<feature type="region of interest" description="Disordered" evidence="1">
    <location>
        <begin position="123"/>
        <end position="172"/>
    </location>
</feature>
<evidence type="ECO:0000256" key="1">
    <source>
        <dbReference type="SAM" id="MobiDB-lite"/>
    </source>
</evidence>
<name>A0A9W9K294_9EURO</name>
<dbReference type="InterPro" id="IPR008011">
    <property type="entry name" value="Complex1_LYR_dom"/>
</dbReference>
<dbReference type="GeneID" id="81359647"/>
<dbReference type="InterPro" id="IPR046896">
    <property type="entry name" value="Cup1-like_N"/>
</dbReference>
<dbReference type="CDD" id="cd20273">
    <property type="entry name" value="Complex1_LYR_unchar"/>
    <property type="match status" value="1"/>
</dbReference>
<proteinExistence type="predicted"/>
<organism evidence="3 4">
    <name type="scientific">Penicillium argentinense</name>
    <dbReference type="NCBI Taxonomy" id="1131581"/>
    <lineage>
        <taxon>Eukaryota</taxon>
        <taxon>Fungi</taxon>
        <taxon>Dikarya</taxon>
        <taxon>Ascomycota</taxon>
        <taxon>Pezizomycotina</taxon>
        <taxon>Eurotiomycetes</taxon>
        <taxon>Eurotiomycetidae</taxon>
        <taxon>Eurotiales</taxon>
        <taxon>Aspergillaceae</taxon>
        <taxon>Penicillium</taxon>
    </lineage>
</organism>
<feature type="compositionally biased region" description="Basic and acidic residues" evidence="1">
    <location>
        <begin position="143"/>
        <end position="155"/>
    </location>
</feature>
<dbReference type="RefSeq" id="XP_056471474.1">
    <property type="nucleotide sequence ID" value="XM_056620668.1"/>
</dbReference>
<feature type="domain" description="Complex 1 LYR protein" evidence="2">
    <location>
        <begin position="13"/>
        <end position="67"/>
    </location>
</feature>
<dbReference type="OrthoDB" id="6508832at2759"/>
<keyword evidence="4" id="KW-1185">Reference proteome</keyword>
<evidence type="ECO:0000313" key="4">
    <source>
        <dbReference type="Proteomes" id="UP001149074"/>
    </source>
</evidence>
<evidence type="ECO:0000259" key="2">
    <source>
        <dbReference type="Pfam" id="PF05347"/>
    </source>
</evidence>